<evidence type="ECO:0000313" key="1">
    <source>
        <dbReference type="EMBL" id="KAG5647788.1"/>
    </source>
</evidence>
<proteinExistence type="predicted"/>
<reference evidence="1" key="2">
    <citation type="submission" date="2021-10" db="EMBL/GenBank/DDBJ databases">
        <title>Phylogenomics reveals ancestral predisposition of the termite-cultivated fungus Termitomyces towards a domesticated lifestyle.</title>
        <authorList>
            <person name="Auxier B."/>
            <person name="Grum-Grzhimaylo A."/>
            <person name="Cardenas M.E."/>
            <person name="Lodge J.D."/>
            <person name="Laessoe T."/>
            <person name="Pedersen O."/>
            <person name="Smith M.E."/>
            <person name="Kuyper T.W."/>
            <person name="Franco-Molano E.A."/>
            <person name="Baroni T.J."/>
            <person name="Aanen D.K."/>
        </authorList>
    </citation>
    <scope>NUCLEOTIDE SEQUENCE</scope>
    <source>
        <strain evidence="1">D49</strain>
    </source>
</reference>
<dbReference type="EMBL" id="JABCKI010001996">
    <property type="protein sequence ID" value="KAG5647788.1"/>
    <property type="molecule type" value="Genomic_DNA"/>
</dbReference>
<reference evidence="1" key="1">
    <citation type="submission" date="2021-02" db="EMBL/GenBank/DDBJ databases">
        <authorList>
            <person name="Nieuwenhuis M."/>
            <person name="Van De Peppel L.J.J."/>
        </authorList>
    </citation>
    <scope>NUCLEOTIDE SEQUENCE</scope>
    <source>
        <strain evidence="1">D49</strain>
    </source>
</reference>
<evidence type="ECO:0000313" key="2">
    <source>
        <dbReference type="Proteomes" id="UP000717328"/>
    </source>
</evidence>
<sequence length="61" mass="6723">PISGHEALQVDARIKAHAQKQDLDYKTAARQVYHSDIAKLEAIGEIEKSVCGFRSVSSQNL</sequence>
<dbReference type="AlphaFoldDB" id="A0A9P7KEQ6"/>
<comment type="caution">
    <text evidence="1">The sequence shown here is derived from an EMBL/GenBank/DDBJ whole genome shotgun (WGS) entry which is preliminary data.</text>
</comment>
<feature type="non-terminal residue" evidence="1">
    <location>
        <position position="1"/>
    </location>
</feature>
<name>A0A9P7KEQ6_9AGAR</name>
<dbReference type="Proteomes" id="UP000717328">
    <property type="component" value="Unassembled WGS sequence"/>
</dbReference>
<organism evidence="1 2">
    <name type="scientific">Sphagnurus paluster</name>
    <dbReference type="NCBI Taxonomy" id="117069"/>
    <lineage>
        <taxon>Eukaryota</taxon>
        <taxon>Fungi</taxon>
        <taxon>Dikarya</taxon>
        <taxon>Basidiomycota</taxon>
        <taxon>Agaricomycotina</taxon>
        <taxon>Agaricomycetes</taxon>
        <taxon>Agaricomycetidae</taxon>
        <taxon>Agaricales</taxon>
        <taxon>Tricholomatineae</taxon>
        <taxon>Lyophyllaceae</taxon>
        <taxon>Sphagnurus</taxon>
    </lineage>
</organism>
<protein>
    <submittedName>
        <fullName evidence="1">Uncharacterized protein</fullName>
    </submittedName>
</protein>
<gene>
    <name evidence="1" type="ORF">H0H81_007434</name>
</gene>
<accession>A0A9P7KEQ6</accession>
<keyword evidence="2" id="KW-1185">Reference proteome</keyword>